<dbReference type="Proteomes" id="UP000317648">
    <property type="component" value="Chromosome"/>
</dbReference>
<dbReference type="EMBL" id="CP036433">
    <property type="protein sequence ID" value="QDU96324.1"/>
    <property type="molecule type" value="Genomic_DNA"/>
</dbReference>
<protein>
    <recommendedName>
        <fullName evidence="5">Tetratricopeptide repeat protein</fullName>
    </recommendedName>
</protein>
<dbReference type="RefSeq" id="WP_145054964.1">
    <property type="nucleotide sequence ID" value="NZ_CP036433.1"/>
</dbReference>
<organism evidence="3 4">
    <name type="scientific">Lignipirellula cremea</name>
    <dbReference type="NCBI Taxonomy" id="2528010"/>
    <lineage>
        <taxon>Bacteria</taxon>
        <taxon>Pseudomonadati</taxon>
        <taxon>Planctomycetota</taxon>
        <taxon>Planctomycetia</taxon>
        <taxon>Pirellulales</taxon>
        <taxon>Pirellulaceae</taxon>
        <taxon>Lignipirellula</taxon>
    </lineage>
</organism>
<evidence type="ECO:0000256" key="1">
    <source>
        <dbReference type="SAM" id="MobiDB-lite"/>
    </source>
</evidence>
<evidence type="ECO:0000256" key="2">
    <source>
        <dbReference type="SAM" id="SignalP"/>
    </source>
</evidence>
<keyword evidence="4" id="KW-1185">Reference proteome</keyword>
<sequence length="248" mass="27034" precursor="true">MTHSRNLLLLILGLCLGCSGPAAAPPTAEEPATETSPSRSTPAKGTLTDAIGSTVSPGTGPTDDAKVLAPLKLDATLREPWEEFLASPSEERFLLLRQLLLNHKEYNPQSTQLEQADRLILRERYQEAADLCLAAMPNLLLSPRAHLHLALAAERLGDQERAHQEGLAAATLLSGIEWTGEGTQTLPYLICRSDDALDLMRFYGEGLSGANQLQKGGRYFEVLQTEDGEKVWFDITDMLVALDRAARS</sequence>
<reference evidence="3 4" key="1">
    <citation type="submission" date="2019-02" db="EMBL/GenBank/DDBJ databases">
        <title>Deep-cultivation of Planctomycetes and their phenomic and genomic characterization uncovers novel biology.</title>
        <authorList>
            <person name="Wiegand S."/>
            <person name="Jogler M."/>
            <person name="Boedeker C."/>
            <person name="Pinto D."/>
            <person name="Vollmers J."/>
            <person name="Rivas-Marin E."/>
            <person name="Kohn T."/>
            <person name="Peeters S.H."/>
            <person name="Heuer A."/>
            <person name="Rast P."/>
            <person name="Oberbeckmann S."/>
            <person name="Bunk B."/>
            <person name="Jeske O."/>
            <person name="Meyerdierks A."/>
            <person name="Storesund J.E."/>
            <person name="Kallscheuer N."/>
            <person name="Luecker S."/>
            <person name="Lage O.M."/>
            <person name="Pohl T."/>
            <person name="Merkel B.J."/>
            <person name="Hornburger P."/>
            <person name="Mueller R.-W."/>
            <person name="Bruemmer F."/>
            <person name="Labrenz M."/>
            <person name="Spormann A.M."/>
            <person name="Op den Camp H."/>
            <person name="Overmann J."/>
            <person name="Amann R."/>
            <person name="Jetten M.S.M."/>
            <person name="Mascher T."/>
            <person name="Medema M.H."/>
            <person name="Devos D.P."/>
            <person name="Kaster A.-K."/>
            <person name="Ovreas L."/>
            <person name="Rohde M."/>
            <person name="Galperin M.Y."/>
            <person name="Jogler C."/>
        </authorList>
    </citation>
    <scope>NUCLEOTIDE SEQUENCE [LARGE SCALE GENOMIC DNA]</scope>
    <source>
        <strain evidence="3 4">Pla85_3_4</strain>
    </source>
</reference>
<evidence type="ECO:0000313" key="4">
    <source>
        <dbReference type="Proteomes" id="UP000317648"/>
    </source>
</evidence>
<gene>
    <name evidence="3" type="ORF">Pla8534_41440</name>
</gene>
<feature type="compositionally biased region" description="Low complexity" evidence="1">
    <location>
        <begin position="22"/>
        <end position="38"/>
    </location>
</feature>
<dbReference type="OrthoDB" id="3781280at2"/>
<feature type="chain" id="PRO_5021937765" description="Tetratricopeptide repeat protein" evidence="2">
    <location>
        <begin position="25"/>
        <end position="248"/>
    </location>
</feature>
<evidence type="ECO:0008006" key="5">
    <source>
        <dbReference type="Google" id="ProtNLM"/>
    </source>
</evidence>
<dbReference type="KEGG" id="lcre:Pla8534_41440"/>
<feature type="signal peptide" evidence="2">
    <location>
        <begin position="1"/>
        <end position="24"/>
    </location>
</feature>
<dbReference type="AlphaFoldDB" id="A0A518DWX5"/>
<feature type="region of interest" description="Disordered" evidence="1">
    <location>
        <begin position="22"/>
        <end position="63"/>
    </location>
</feature>
<keyword evidence="2" id="KW-0732">Signal</keyword>
<accession>A0A518DWX5</accession>
<evidence type="ECO:0000313" key="3">
    <source>
        <dbReference type="EMBL" id="QDU96324.1"/>
    </source>
</evidence>
<proteinExistence type="predicted"/>
<name>A0A518DWX5_9BACT</name>